<evidence type="ECO:0000256" key="1">
    <source>
        <dbReference type="SAM" id="SignalP"/>
    </source>
</evidence>
<feature type="chain" id="PRO_5020778841" evidence="1">
    <location>
        <begin position="22"/>
        <end position="102"/>
    </location>
</feature>
<proteinExistence type="predicted"/>
<sequence length="102" mass="10536">MRMLFISAAAAALSISSPALAEKPEVKNFTHDGTTYSYTVIDKGAAKVISGKAGSIETPFRLVLANGRVSGYFGSYSVAFTADEAEGATNTGGAELIALLTK</sequence>
<dbReference type="OrthoDB" id="7572491at2"/>
<evidence type="ECO:0000313" key="3">
    <source>
        <dbReference type="Proteomes" id="UP000290958"/>
    </source>
</evidence>
<keyword evidence="1" id="KW-0732">Signal</keyword>
<comment type="caution">
    <text evidence="2">The sequence shown here is derived from an EMBL/GenBank/DDBJ whole genome shotgun (WGS) entry which is preliminary data.</text>
</comment>
<reference evidence="3" key="1">
    <citation type="submission" date="2019-01" db="EMBL/GenBank/DDBJ databases">
        <title>Cytophagaceae bacterium strain CAR-16.</title>
        <authorList>
            <person name="Chen W.-M."/>
        </authorList>
    </citation>
    <scope>NUCLEOTIDE SEQUENCE [LARGE SCALE GENOMIC DNA]</scope>
    <source>
        <strain evidence="3">CHR27</strain>
    </source>
</reference>
<accession>A0A4Q1KIJ0</accession>
<organism evidence="2 3">
    <name type="scientific">Sphingobium fluviale</name>
    <dbReference type="NCBI Taxonomy" id="2506423"/>
    <lineage>
        <taxon>Bacteria</taxon>
        <taxon>Pseudomonadati</taxon>
        <taxon>Pseudomonadota</taxon>
        <taxon>Alphaproteobacteria</taxon>
        <taxon>Sphingomonadales</taxon>
        <taxon>Sphingomonadaceae</taxon>
        <taxon>Sphingobium</taxon>
    </lineage>
</organism>
<gene>
    <name evidence="2" type="ORF">EQG66_09990</name>
</gene>
<protein>
    <submittedName>
        <fullName evidence="2">Uncharacterized protein</fullName>
    </submittedName>
</protein>
<evidence type="ECO:0000313" key="2">
    <source>
        <dbReference type="EMBL" id="RXR28374.1"/>
    </source>
</evidence>
<keyword evidence="3" id="KW-1185">Reference proteome</keyword>
<dbReference type="AlphaFoldDB" id="A0A4Q1KIJ0"/>
<feature type="signal peptide" evidence="1">
    <location>
        <begin position="1"/>
        <end position="21"/>
    </location>
</feature>
<dbReference type="RefSeq" id="WP_129404449.1">
    <property type="nucleotide sequence ID" value="NZ_SBKP01000009.1"/>
</dbReference>
<dbReference type="EMBL" id="SBKP01000009">
    <property type="protein sequence ID" value="RXR28374.1"/>
    <property type="molecule type" value="Genomic_DNA"/>
</dbReference>
<dbReference type="Proteomes" id="UP000290958">
    <property type="component" value="Unassembled WGS sequence"/>
</dbReference>
<name>A0A4Q1KIJ0_9SPHN</name>